<keyword evidence="2" id="KW-0472">Membrane</keyword>
<keyword evidence="4" id="KW-1185">Reference proteome</keyword>
<dbReference type="AlphaFoldDB" id="A0AAV9H944"/>
<reference evidence="3" key="1">
    <citation type="journal article" date="2023" name="Mol. Phylogenet. Evol.">
        <title>Genome-scale phylogeny and comparative genomics of the fungal order Sordariales.</title>
        <authorList>
            <person name="Hensen N."/>
            <person name="Bonometti L."/>
            <person name="Westerberg I."/>
            <person name="Brannstrom I.O."/>
            <person name="Guillou S."/>
            <person name="Cros-Aarteil S."/>
            <person name="Calhoun S."/>
            <person name="Haridas S."/>
            <person name="Kuo A."/>
            <person name="Mondo S."/>
            <person name="Pangilinan J."/>
            <person name="Riley R."/>
            <person name="LaButti K."/>
            <person name="Andreopoulos B."/>
            <person name="Lipzen A."/>
            <person name="Chen C."/>
            <person name="Yan M."/>
            <person name="Daum C."/>
            <person name="Ng V."/>
            <person name="Clum A."/>
            <person name="Steindorff A."/>
            <person name="Ohm R.A."/>
            <person name="Martin F."/>
            <person name="Silar P."/>
            <person name="Natvig D.O."/>
            <person name="Lalanne C."/>
            <person name="Gautier V."/>
            <person name="Ament-Velasquez S.L."/>
            <person name="Kruys A."/>
            <person name="Hutchinson M.I."/>
            <person name="Powell A.J."/>
            <person name="Barry K."/>
            <person name="Miller A.N."/>
            <person name="Grigoriev I.V."/>
            <person name="Debuchy R."/>
            <person name="Gladieux P."/>
            <person name="Hiltunen Thoren M."/>
            <person name="Johannesson H."/>
        </authorList>
    </citation>
    <scope>NUCLEOTIDE SEQUENCE</scope>
    <source>
        <strain evidence="3">PSN324</strain>
    </source>
</reference>
<dbReference type="Proteomes" id="UP001321749">
    <property type="component" value="Unassembled WGS sequence"/>
</dbReference>
<organism evidence="3 4">
    <name type="scientific">Cladorrhinum samala</name>
    <dbReference type="NCBI Taxonomy" id="585594"/>
    <lineage>
        <taxon>Eukaryota</taxon>
        <taxon>Fungi</taxon>
        <taxon>Dikarya</taxon>
        <taxon>Ascomycota</taxon>
        <taxon>Pezizomycotina</taxon>
        <taxon>Sordariomycetes</taxon>
        <taxon>Sordariomycetidae</taxon>
        <taxon>Sordariales</taxon>
        <taxon>Podosporaceae</taxon>
        <taxon>Cladorrhinum</taxon>
    </lineage>
</organism>
<feature type="region of interest" description="Disordered" evidence="1">
    <location>
        <begin position="127"/>
        <end position="159"/>
    </location>
</feature>
<keyword evidence="2" id="KW-0812">Transmembrane</keyword>
<evidence type="ECO:0000256" key="2">
    <source>
        <dbReference type="SAM" id="Phobius"/>
    </source>
</evidence>
<feature type="transmembrane region" description="Helical" evidence="2">
    <location>
        <begin position="95"/>
        <end position="117"/>
    </location>
</feature>
<dbReference type="Gene3D" id="2.120.10.70">
    <property type="entry name" value="Fucose-specific lectin"/>
    <property type="match status" value="1"/>
</dbReference>
<dbReference type="EMBL" id="MU865139">
    <property type="protein sequence ID" value="KAK4457062.1"/>
    <property type="molecule type" value="Genomic_DNA"/>
</dbReference>
<evidence type="ECO:0000313" key="4">
    <source>
        <dbReference type="Proteomes" id="UP001321749"/>
    </source>
</evidence>
<feature type="compositionally biased region" description="Low complexity" evidence="1">
    <location>
        <begin position="127"/>
        <end position="152"/>
    </location>
</feature>
<sequence length="563" mass="61682">MSLPTLTTRSERTNADLDADTSKIVCNYGFSTLEAVPEASSPEVVHHSGLEIANPHPLPAHSHYVIKPYEKQLAEVENTNAPQRFWSRWSRRKRFLIISGVVTLLLIALIIILVLLLKKKPTPIDSITNNNDNNNNNPSTSNPQPNTTTTTSEAQIFCPNSGPAQQIRRQVLSFSYLPSLGPILFARLADSSISSFSLTSQKWTALPTPPASSSPVFLSPPTSIAWSLSLKSSSPPTQISLFSVSSQNSNVFTTTFSSFTSIPDWSNLGASSASPVSLCSVPLTRFRPGEPERIDQWIIDSASRDVLHNFWVYREQKYMENWDVKLLTGNLLSARSAPGVVCWAENPSHVVMVYANATDTLRVRYFNEGGGGLGWTGWVDMGGRWKGDPAAVDIEQGRFMFLGVGWDDRVYGLEWRNESFVGAGSGAGTGNVNGYRPGFTELSAAGNEGEKVSSVPSGVALDVKGKKEVHVVARGMDGNLKHKVYKNNNWQDGWEDLGVRSKSAPLVFEYQDDEGKSMTGAAMIDDEDKLKYATWETTDDSSWKGRIKWVDGGGSVSSLSMCI</sequence>
<protein>
    <recommendedName>
        <fullName evidence="5">Fucose-specific lectin</fullName>
    </recommendedName>
</protein>
<reference evidence="3" key="2">
    <citation type="submission" date="2023-06" db="EMBL/GenBank/DDBJ databases">
        <authorList>
            <consortium name="Lawrence Berkeley National Laboratory"/>
            <person name="Mondo S.J."/>
            <person name="Hensen N."/>
            <person name="Bonometti L."/>
            <person name="Westerberg I."/>
            <person name="Brannstrom I.O."/>
            <person name="Guillou S."/>
            <person name="Cros-Aarteil S."/>
            <person name="Calhoun S."/>
            <person name="Haridas S."/>
            <person name="Kuo A."/>
            <person name="Pangilinan J."/>
            <person name="Riley R."/>
            <person name="Labutti K."/>
            <person name="Andreopoulos B."/>
            <person name="Lipzen A."/>
            <person name="Chen C."/>
            <person name="Yanf M."/>
            <person name="Daum C."/>
            <person name="Ng V."/>
            <person name="Clum A."/>
            <person name="Steindorff A."/>
            <person name="Ohm R."/>
            <person name="Martin F."/>
            <person name="Silar P."/>
            <person name="Natvig D."/>
            <person name="Lalanne C."/>
            <person name="Gautier V."/>
            <person name="Ament-Velasquez S.L."/>
            <person name="Kruys A."/>
            <person name="Hutchinson M.I."/>
            <person name="Powell A.J."/>
            <person name="Barry K."/>
            <person name="Miller A.N."/>
            <person name="Grigoriev I.V."/>
            <person name="Debuchy R."/>
            <person name="Gladieux P."/>
            <person name="Thoren M.H."/>
            <person name="Johannesson H."/>
        </authorList>
    </citation>
    <scope>NUCLEOTIDE SEQUENCE</scope>
    <source>
        <strain evidence="3">PSN324</strain>
    </source>
</reference>
<gene>
    <name evidence="3" type="ORF">QBC42DRAFT_350793</name>
</gene>
<keyword evidence="2" id="KW-1133">Transmembrane helix</keyword>
<dbReference type="SUPFAM" id="SSF89372">
    <property type="entry name" value="Fucose-specific lectin"/>
    <property type="match status" value="1"/>
</dbReference>
<name>A0AAV9H944_9PEZI</name>
<comment type="caution">
    <text evidence="3">The sequence shown here is derived from an EMBL/GenBank/DDBJ whole genome shotgun (WGS) entry which is preliminary data.</text>
</comment>
<proteinExistence type="predicted"/>
<evidence type="ECO:0000256" key="1">
    <source>
        <dbReference type="SAM" id="MobiDB-lite"/>
    </source>
</evidence>
<accession>A0AAV9H944</accession>
<evidence type="ECO:0008006" key="5">
    <source>
        <dbReference type="Google" id="ProtNLM"/>
    </source>
</evidence>
<evidence type="ECO:0000313" key="3">
    <source>
        <dbReference type="EMBL" id="KAK4457062.1"/>
    </source>
</evidence>